<dbReference type="RefSeq" id="WP_196292109.1">
    <property type="nucleotide sequence ID" value="NZ_JADQDM010000002.1"/>
</dbReference>
<comment type="caution">
    <text evidence="1">The sequence shown here is derived from an EMBL/GenBank/DDBJ whole genome shotgun (WGS) entry which is preliminary data.</text>
</comment>
<proteinExistence type="predicted"/>
<dbReference type="EMBL" id="JADQDM010000002">
    <property type="protein sequence ID" value="MBF9220670.1"/>
    <property type="molecule type" value="Genomic_DNA"/>
</dbReference>
<sequence length="94" mass="10091">MLNLDPAIRSLTAEAHAFPDGPEEAEEVVVFELLVPGASKVPPIRQYLEIAPLIVHKSSVSSTVSSGILADLQVSDTARRISWSATATLKAPRR</sequence>
<organism evidence="1 2">
    <name type="scientific">Hymenobacter ruricola</name>
    <dbReference type="NCBI Taxonomy" id="2791023"/>
    <lineage>
        <taxon>Bacteria</taxon>
        <taxon>Pseudomonadati</taxon>
        <taxon>Bacteroidota</taxon>
        <taxon>Cytophagia</taxon>
        <taxon>Cytophagales</taxon>
        <taxon>Hymenobacteraceae</taxon>
        <taxon>Hymenobacter</taxon>
    </lineage>
</organism>
<keyword evidence="2" id="KW-1185">Reference proteome</keyword>
<dbReference type="Proteomes" id="UP000618931">
    <property type="component" value="Unassembled WGS sequence"/>
</dbReference>
<name>A0ABS0I177_9BACT</name>
<protein>
    <submittedName>
        <fullName evidence="1">Uncharacterized protein</fullName>
    </submittedName>
</protein>
<evidence type="ECO:0000313" key="2">
    <source>
        <dbReference type="Proteomes" id="UP000618931"/>
    </source>
</evidence>
<reference evidence="1 2" key="1">
    <citation type="submission" date="2020-11" db="EMBL/GenBank/DDBJ databases">
        <authorList>
            <person name="Kim M.K."/>
        </authorList>
    </citation>
    <scope>NUCLEOTIDE SEQUENCE [LARGE SCALE GENOMIC DNA]</scope>
    <source>
        <strain evidence="1 2">BT662</strain>
    </source>
</reference>
<gene>
    <name evidence="1" type="ORF">I2H31_06090</name>
</gene>
<accession>A0ABS0I177</accession>
<evidence type="ECO:0000313" key="1">
    <source>
        <dbReference type="EMBL" id="MBF9220670.1"/>
    </source>
</evidence>